<feature type="region of interest" description="Disordered" evidence="1">
    <location>
        <begin position="1"/>
        <end position="89"/>
    </location>
</feature>
<dbReference type="AlphaFoldDB" id="A0A9D1GZJ1"/>
<comment type="caution">
    <text evidence="2">The sequence shown here is derived from an EMBL/GenBank/DDBJ whole genome shotgun (WGS) entry which is preliminary data.</text>
</comment>
<organism evidence="2 3">
    <name type="scientific">Candidatus Avipropionibacterium avicola</name>
    <dbReference type="NCBI Taxonomy" id="2840701"/>
    <lineage>
        <taxon>Bacteria</taxon>
        <taxon>Bacillati</taxon>
        <taxon>Actinomycetota</taxon>
        <taxon>Actinomycetes</taxon>
        <taxon>Propionibacteriales</taxon>
        <taxon>Propionibacteriaceae</taxon>
        <taxon>Propionibacteriaceae incertae sedis</taxon>
        <taxon>Candidatus Avipropionibacterium</taxon>
    </lineage>
</organism>
<dbReference type="EMBL" id="DVLP01000353">
    <property type="protein sequence ID" value="HIT76302.1"/>
    <property type="molecule type" value="Genomic_DNA"/>
</dbReference>
<proteinExistence type="predicted"/>
<gene>
    <name evidence="2" type="ORF">IAA98_12015</name>
</gene>
<dbReference type="SUPFAM" id="SSF53850">
    <property type="entry name" value="Periplasmic binding protein-like II"/>
    <property type="match status" value="1"/>
</dbReference>
<accession>A0A9D1GZJ1</accession>
<evidence type="ECO:0008006" key="4">
    <source>
        <dbReference type="Google" id="ProtNLM"/>
    </source>
</evidence>
<evidence type="ECO:0000256" key="1">
    <source>
        <dbReference type="SAM" id="MobiDB-lite"/>
    </source>
</evidence>
<evidence type="ECO:0000313" key="2">
    <source>
        <dbReference type="EMBL" id="HIT76302.1"/>
    </source>
</evidence>
<reference evidence="2" key="2">
    <citation type="journal article" date="2021" name="PeerJ">
        <title>Extensive microbial diversity within the chicken gut microbiome revealed by metagenomics and culture.</title>
        <authorList>
            <person name="Gilroy R."/>
            <person name="Ravi A."/>
            <person name="Getino M."/>
            <person name="Pursley I."/>
            <person name="Horton D.L."/>
            <person name="Alikhan N.F."/>
            <person name="Baker D."/>
            <person name="Gharbi K."/>
            <person name="Hall N."/>
            <person name="Watson M."/>
            <person name="Adriaenssens E.M."/>
            <person name="Foster-Nyarko E."/>
            <person name="Jarju S."/>
            <person name="Secka A."/>
            <person name="Antonio M."/>
            <person name="Oren A."/>
            <person name="Chaudhuri R.R."/>
            <person name="La Ragione R."/>
            <person name="Hildebrand F."/>
            <person name="Pallen M.J."/>
        </authorList>
    </citation>
    <scope>NUCLEOTIDE SEQUENCE</scope>
    <source>
        <strain evidence="2">ChiGjej1B1-24693</strain>
    </source>
</reference>
<dbReference type="Proteomes" id="UP000886842">
    <property type="component" value="Unassembled WGS sequence"/>
</dbReference>
<evidence type="ECO:0000313" key="3">
    <source>
        <dbReference type="Proteomes" id="UP000886842"/>
    </source>
</evidence>
<feature type="compositionally biased region" description="Low complexity" evidence="1">
    <location>
        <begin position="1"/>
        <end position="10"/>
    </location>
</feature>
<feature type="compositionally biased region" description="Gly residues" evidence="1">
    <location>
        <begin position="11"/>
        <end position="23"/>
    </location>
</feature>
<reference evidence="2" key="1">
    <citation type="submission" date="2020-10" db="EMBL/GenBank/DDBJ databases">
        <authorList>
            <person name="Gilroy R."/>
        </authorList>
    </citation>
    <scope>NUCLEOTIDE SEQUENCE</scope>
    <source>
        <strain evidence="2">ChiGjej1B1-24693</strain>
    </source>
</reference>
<name>A0A9D1GZJ1_9ACTN</name>
<dbReference type="Gene3D" id="3.40.190.10">
    <property type="entry name" value="Periplasmic binding protein-like II"/>
    <property type="match status" value="1"/>
</dbReference>
<sequence>MAGATALAGCSSGGAGGGGGGQPEGEWTAPNYVPYEGVEPDLPGTEDGVSPAFFSFPDPPAEREGFPLPETDPVTGLLQGVPPPTPPSENEAYAVFRALAGNPMEATTVTSADYRDRYQVILAGDDLPDFVQMETVPQFPKLLESTFTDLTDILGGEGVEKYPGLANIPTPTWDIPKVNGRLWGIAQPRPPAGRILSVRGDLLAEKGIDKFPDLNSGEDFVDLMAELTDRGNNQFAMGADPAAWLLPGLLEMMGAPNAWTEEGGTFSHQYTSPQMVEALNEGTKIVKEGYLHPNSFSDPSQNATWWRAGVTSMYFQAFTGWGTFARSNPEWDLGYVRLPRWEGGDKAPVWKGPAGYGAFIAIKQQSSDERLEELLRLADMIASPFGTKEFLDVTYGAEGTHYEMKDGNPTYLPDQNQNVVAGWGYCGGNAQAVLFAPGQDELVRAQHEYLSEIIPAGVANPAEALYSETEVSKGASWTQRLTDMQREVLRGQKSIADWESMANDWKSDVGDTIAGEYAEGLAAGG</sequence>
<protein>
    <recommendedName>
        <fullName evidence="4">Extracellular solute-binding protein</fullName>
    </recommendedName>
</protein>